<sequence>MPSVIVLDTLSQEGLDLLDAAPGITYEVRTGLKGDDLRNALAEFDGAICRSGVKITPESLEGNRKLKAIVRAGVGTDNINSAAATRAGVVVMNTPAGNTLSTAEHAVTLMLALSRNVAPAYQGLIEGRWDRAKYMGAQVAGKTLGVVGLGRIGLAVVKRAQALEMRVLGYDPFMSKEKAKELGIEWYEKVDDMLPHVDYLSVHTPLTEETRNLIDIPQLDRLKPGVRLINAARGGIYNEAALVEGLKSGKIGGVALDVYAEEPCTNSPLFGMPGVLCTPHLGASTEEAQTQVAVEAVQLLTDFLSTGQIKNAVNIASLDAKMLEQLRGYLDVAFRLGKLAAGLIPSGLKACKLTYRGEIAGRDTKVLTAAFSAGLLQGAMADDVNLVNASLLLEERGIKLSSEARTDMGAFRSAMSFEIEGADGQKHKATGTVFGQSMPRLVSLDGYRLEAYLDGCLLVFTHKDVPGIIGGVGMAFGEHSVNIGQMAVGRAGDVPGGEAVGILNLDCEPPVAALEAVRKLAAISSAKVIHLPSAGELPAWLQG</sequence>
<dbReference type="GO" id="GO:0004617">
    <property type="term" value="F:phosphoglycerate dehydrogenase activity"/>
    <property type="evidence" value="ECO:0007669"/>
    <property type="project" value="UniProtKB-UniRule"/>
</dbReference>
<proteinExistence type="inferred from homology"/>
<dbReference type="NCBIfam" id="TIGR01327">
    <property type="entry name" value="PGDH"/>
    <property type="match status" value="1"/>
</dbReference>
<keyword evidence="6 11" id="KW-0560">Oxidoreductase</keyword>
<dbReference type="InterPro" id="IPR006139">
    <property type="entry name" value="D-isomer_2_OHA_DH_cat_dom"/>
</dbReference>
<name>A0A5K7XIR7_9BACT</name>
<evidence type="ECO:0000256" key="7">
    <source>
        <dbReference type="ARBA" id="ARBA00023027"/>
    </source>
</evidence>
<dbReference type="PROSITE" id="PS51671">
    <property type="entry name" value="ACT"/>
    <property type="match status" value="1"/>
</dbReference>
<dbReference type="InterPro" id="IPR002912">
    <property type="entry name" value="ACT_dom"/>
</dbReference>
<organism evidence="13 14">
    <name type="scientific">Lacipirellula parvula</name>
    <dbReference type="NCBI Taxonomy" id="2650471"/>
    <lineage>
        <taxon>Bacteria</taxon>
        <taxon>Pseudomonadati</taxon>
        <taxon>Planctomycetota</taxon>
        <taxon>Planctomycetia</taxon>
        <taxon>Pirellulales</taxon>
        <taxon>Lacipirellulaceae</taxon>
        <taxon>Lacipirellula</taxon>
    </lineage>
</organism>
<evidence type="ECO:0000256" key="4">
    <source>
        <dbReference type="ARBA" id="ARBA00021582"/>
    </source>
</evidence>
<dbReference type="FunFam" id="3.40.50.720:FF:000021">
    <property type="entry name" value="D-3-phosphoglycerate dehydrogenase"/>
    <property type="match status" value="1"/>
</dbReference>
<evidence type="ECO:0000313" key="13">
    <source>
        <dbReference type="EMBL" id="BBO34871.1"/>
    </source>
</evidence>
<dbReference type="InterPro" id="IPR006140">
    <property type="entry name" value="D-isomer_DH_NAD-bd"/>
</dbReference>
<evidence type="ECO:0000256" key="10">
    <source>
        <dbReference type="ARBA" id="ARBA00048731"/>
    </source>
</evidence>
<dbReference type="RefSeq" id="WP_152100360.1">
    <property type="nucleotide sequence ID" value="NZ_AP021861.1"/>
</dbReference>
<feature type="domain" description="ACT" evidence="12">
    <location>
        <begin position="457"/>
        <end position="536"/>
    </location>
</feature>
<dbReference type="Pfam" id="PF00389">
    <property type="entry name" value="2-Hacid_dh"/>
    <property type="match status" value="1"/>
</dbReference>
<dbReference type="Gene3D" id="3.30.70.260">
    <property type="match status" value="1"/>
</dbReference>
<dbReference type="SUPFAM" id="SSF55021">
    <property type="entry name" value="ACT-like"/>
    <property type="match status" value="1"/>
</dbReference>
<dbReference type="InterPro" id="IPR029009">
    <property type="entry name" value="ASB_dom_sf"/>
</dbReference>
<comment type="catalytic activity">
    <reaction evidence="9">
        <text>(R)-2-hydroxyglutarate + NAD(+) = 2-oxoglutarate + NADH + H(+)</text>
        <dbReference type="Rhea" id="RHEA:49612"/>
        <dbReference type="ChEBI" id="CHEBI:15378"/>
        <dbReference type="ChEBI" id="CHEBI:15801"/>
        <dbReference type="ChEBI" id="CHEBI:16810"/>
        <dbReference type="ChEBI" id="CHEBI:57540"/>
        <dbReference type="ChEBI" id="CHEBI:57945"/>
        <dbReference type="EC" id="1.1.1.399"/>
    </reaction>
</comment>
<dbReference type="InterPro" id="IPR000960">
    <property type="entry name" value="Flavin_mOase"/>
</dbReference>
<dbReference type="KEGG" id="lpav:PLANPX_4483"/>
<dbReference type="InterPro" id="IPR045865">
    <property type="entry name" value="ACT-like_dom_sf"/>
</dbReference>
<keyword evidence="5 11" id="KW-0028">Amino-acid biosynthesis</keyword>
<dbReference type="SUPFAM" id="SSF51735">
    <property type="entry name" value="NAD(P)-binding Rossmann-fold domains"/>
    <property type="match status" value="1"/>
</dbReference>
<dbReference type="InterPro" id="IPR029752">
    <property type="entry name" value="D-isomer_DH_CS1"/>
</dbReference>
<dbReference type="InterPro" id="IPR006236">
    <property type="entry name" value="PGDH"/>
</dbReference>
<dbReference type="EC" id="1.1.1.95" evidence="11"/>
<dbReference type="GO" id="GO:0051287">
    <property type="term" value="F:NAD binding"/>
    <property type="evidence" value="ECO:0007669"/>
    <property type="project" value="UniProtKB-UniRule"/>
</dbReference>
<dbReference type="CDD" id="cd12173">
    <property type="entry name" value="PGDH_4"/>
    <property type="match status" value="1"/>
</dbReference>
<comment type="similarity">
    <text evidence="3 11">Belongs to the D-isomer specific 2-hydroxyacid dehydrogenase family.</text>
</comment>
<dbReference type="SUPFAM" id="SSF52283">
    <property type="entry name" value="Formate/glycerate dehydrogenase catalytic domain-like"/>
    <property type="match status" value="1"/>
</dbReference>
<evidence type="ECO:0000259" key="12">
    <source>
        <dbReference type="PROSITE" id="PS51671"/>
    </source>
</evidence>
<dbReference type="Proteomes" id="UP000326837">
    <property type="component" value="Chromosome"/>
</dbReference>
<dbReference type="GO" id="GO:0050660">
    <property type="term" value="F:flavin adenine dinucleotide binding"/>
    <property type="evidence" value="ECO:0007669"/>
    <property type="project" value="InterPro"/>
</dbReference>
<evidence type="ECO:0000256" key="9">
    <source>
        <dbReference type="ARBA" id="ARBA00048126"/>
    </source>
</evidence>
<dbReference type="GO" id="GO:0006564">
    <property type="term" value="P:L-serine biosynthetic process"/>
    <property type="evidence" value="ECO:0007669"/>
    <property type="project" value="UniProtKB-UniRule"/>
</dbReference>
<dbReference type="PROSITE" id="PS00065">
    <property type="entry name" value="D_2_HYDROXYACID_DH_1"/>
    <property type="match status" value="1"/>
</dbReference>
<accession>A0A5K7XIR7</accession>
<dbReference type="Pfam" id="PF02826">
    <property type="entry name" value="2-Hacid_dh_C"/>
    <property type="match status" value="1"/>
</dbReference>
<dbReference type="Pfam" id="PF19304">
    <property type="entry name" value="PGDH_inter"/>
    <property type="match status" value="1"/>
</dbReference>
<dbReference type="EMBL" id="AP021861">
    <property type="protein sequence ID" value="BBO34871.1"/>
    <property type="molecule type" value="Genomic_DNA"/>
</dbReference>
<protein>
    <recommendedName>
        <fullName evidence="4 11">D-3-phosphoglycerate dehydrogenase</fullName>
        <ecNumber evidence="11">1.1.1.95</ecNumber>
    </recommendedName>
</protein>
<evidence type="ECO:0000256" key="3">
    <source>
        <dbReference type="ARBA" id="ARBA00005854"/>
    </source>
</evidence>
<dbReference type="InterPro" id="IPR045626">
    <property type="entry name" value="PGDH_ASB_dom"/>
</dbReference>
<dbReference type="PANTHER" id="PTHR42789">
    <property type="entry name" value="D-ISOMER SPECIFIC 2-HYDROXYACID DEHYDROGENASE FAMILY PROTEIN (AFU_ORTHOLOGUE AFUA_6G10090)"/>
    <property type="match status" value="1"/>
</dbReference>
<dbReference type="CDD" id="cd04902">
    <property type="entry name" value="ACT_3PGDH-xct"/>
    <property type="match status" value="1"/>
</dbReference>
<evidence type="ECO:0000256" key="1">
    <source>
        <dbReference type="ARBA" id="ARBA00003800"/>
    </source>
</evidence>
<dbReference type="SUPFAM" id="SSF143548">
    <property type="entry name" value="Serine metabolism enzymes domain"/>
    <property type="match status" value="1"/>
</dbReference>
<comment type="pathway">
    <text evidence="2 11">Amino-acid biosynthesis; L-serine biosynthesis; L-serine from 3-phospho-D-glycerate: step 1/3.</text>
</comment>
<dbReference type="PRINTS" id="PR00370">
    <property type="entry name" value="FMOXYGENASE"/>
</dbReference>
<comment type="catalytic activity">
    <reaction evidence="10 11">
        <text>(2R)-3-phosphoglycerate + NAD(+) = 3-phosphooxypyruvate + NADH + H(+)</text>
        <dbReference type="Rhea" id="RHEA:12641"/>
        <dbReference type="ChEBI" id="CHEBI:15378"/>
        <dbReference type="ChEBI" id="CHEBI:18110"/>
        <dbReference type="ChEBI" id="CHEBI:57540"/>
        <dbReference type="ChEBI" id="CHEBI:57945"/>
        <dbReference type="ChEBI" id="CHEBI:58272"/>
        <dbReference type="EC" id="1.1.1.95"/>
    </reaction>
</comment>
<evidence type="ECO:0000256" key="11">
    <source>
        <dbReference type="RuleBase" id="RU363003"/>
    </source>
</evidence>
<reference evidence="14" key="1">
    <citation type="submission" date="2019-10" db="EMBL/GenBank/DDBJ databases">
        <title>Lacipirellula parvula gen. nov., sp. nov., representing a lineage of planctomycetes widespread in freshwater anoxic habitats, and description of the family Lacipirellulaceae.</title>
        <authorList>
            <person name="Dedysh S.N."/>
            <person name="Kulichevskaya I.S."/>
            <person name="Beletsky A.V."/>
            <person name="Rakitin A.L."/>
            <person name="Mardanov A.V."/>
            <person name="Ivanova A.A."/>
            <person name="Saltykova V.X."/>
            <person name="Rijpstra W.I.C."/>
            <person name="Sinninghe Damste J.S."/>
            <person name="Ravin N.V."/>
        </authorList>
    </citation>
    <scope>NUCLEOTIDE SEQUENCE [LARGE SCALE GENOMIC DNA]</scope>
    <source>
        <strain evidence="14">PX69</strain>
    </source>
</reference>
<keyword evidence="8 11" id="KW-0718">Serine biosynthesis</keyword>
<dbReference type="PANTHER" id="PTHR42789:SF1">
    <property type="entry name" value="D-ISOMER SPECIFIC 2-HYDROXYACID DEHYDROGENASE FAMILY PROTEIN (AFU_ORTHOLOGUE AFUA_6G10090)"/>
    <property type="match status" value="1"/>
</dbReference>
<keyword evidence="14" id="KW-1185">Reference proteome</keyword>
<evidence type="ECO:0000256" key="2">
    <source>
        <dbReference type="ARBA" id="ARBA00005216"/>
    </source>
</evidence>
<dbReference type="Gene3D" id="3.30.1330.90">
    <property type="entry name" value="D-3-phosphoglycerate dehydrogenase, domain 3"/>
    <property type="match status" value="1"/>
</dbReference>
<dbReference type="AlphaFoldDB" id="A0A5K7XIR7"/>
<gene>
    <name evidence="13" type="ORF">PLANPX_4483</name>
</gene>
<evidence type="ECO:0000256" key="6">
    <source>
        <dbReference type="ARBA" id="ARBA00023002"/>
    </source>
</evidence>
<dbReference type="GO" id="GO:0050661">
    <property type="term" value="F:NADP binding"/>
    <property type="evidence" value="ECO:0007669"/>
    <property type="project" value="InterPro"/>
</dbReference>
<dbReference type="Gene3D" id="3.40.50.720">
    <property type="entry name" value="NAD(P)-binding Rossmann-like Domain"/>
    <property type="match status" value="2"/>
</dbReference>
<comment type="function">
    <text evidence="1">Catalyzes the reversible oxidation of 3-phospho-D-glycerate to 3-phosphonooxypyruvate, the first step of the phosphorylated L-serine biosynthesis pathway. Also catalyzes the reversible oxidation of 2-hydroxyglutarate to 2-oxoglutarate.</text>
</comment>
<dbReference type="InterPro" id="IPR050857">
    <property type="entry name" value="D-2-hydroxyacid_DH"/>
</dbReference>
<dbReference type="UniPathway" id="UPA00135">
    <property type="reaction ID" value="UER00196"/>
</dbReference>
<evidence type="ECO:0000313" key="14">
    <source>
        <dbReference type="Proteomes" id="UP000326837"/>
    </source>
</evidence>
<evidence type="ECO:0000256" key="8">
    <source>
        <dbReference type="ARBA" id="ARBA00023299"/>
    </source>
</evidence>
<dbReference type="Pfam" id="PF01842">
    <property type="entry name" value="ACT"/>
    <property type="match status" value="1"/>
</dbReference>
<evidence type="ECO:0000256" key="5">
    <source>
        <dbReference type="ARBA" id="ARBA00022605"/>
    </source>
</evidence>
<keyword evidence="7 11" id="KW-0520">NAD</keyword>
<dbReference type="InterPro" id="IPR036291">
    <property type="entry name" value="NAD(P)-bd_dom_sf"/>
</dbReference>